<proteinExistence type="predicted"/>
<name>A0A6C0APS4_9ZZZZ</name>
<accession>A0A6C0APS4</accession>
<evidence type="ECO:0000313" key="1">
    <source>
        <dbReference type="EMBL" id="QHS81829.1"/>
    </source>
</evidence>
<protein>
    <submittedName>
        <fullName evidence="1">Uncharacterized protein</fullName>
    </submittedName>
</protein>
<dbReference type="AlphaFoldDB" id="A0A6C0APS4"/>
<reference evidence="1" key="1">
    <citation type="journal article" date="2020" name="Nature">
        <title>Giant virus diversity and host interactions through global metagenomics.</title>
        <authorList>
            <person name="Schulz F."/>
            <person name="Roux S."/>
            <person name="Paez-Espino D."/>
            <person name="Jungbluth S."/>
            <person name="Walsh D.A."/>
            <person name="Denef V.J."/>
            <person name="McMahon K.D."/>
            <person name="Konstantinidis K.T."/>
            <person name="Eloe-Fadrosh E.A."/>
            <person name="Kyrpides N.C."/>
            <person name="Woyke T."/>
        </authorList>
    </citation>
    <scope>NUCLEOTIDE SEQUENCE</scope>
    <source>
        <strain evidence="1">GVMAG-S-1101164-72</strain>
    </source>
</reference>
<sequence>MDNYDIVGRWWGTSLVVAVRQSIFFDLEHLDSAKKMTVALSQDEQVLDLT</sequence>
<dbReference type="EMBL" id="MN740760">
    <property type="protein sequence ID" value="QHS81829.1"/>
    <property type="molecule type" value="Genomic_DNA"/>
</dbReference>
<organism evidence="1">
    <name type="scientific">viral metagenome</name>
    <dbReference type="NCBI Taxonomy" id="1070528"/>
    <lineage>
        <taxon>unclassified sequences</taxon>
        <taxon>metagenomes</taxon>
        <taxon>organismal metagenomes</taxon>
    </lineage>
</organism>